<dbReference type="GO" id="GO:0005886">
    <property type="term" value="C:plasma membrane"/>
    <property type="evidence" value="ECO:0007669"/>
    <property type="project" value="TreeGrafter"/>
</dbReference>
<dbReference type="AlphaFoldDB" id="A0A8T8SA36"/>
<reference evidence="2" key="2">
    <citation type="journal article" date="2019" name="IMA Fungus">
        <title>Genome sequencing and comparison of five Tilletia species to identify candidate genes for the detection of regulated species infecting wheat.</title>
        <authorList>
            <person name="Nguyen H.D.T."/>
            <person name="Sultana T."/>
            <person name="Kesanakurti P."/>
            <person name="Hambleton S."/>
        </authorList>
    </citation>
    <scope>NUCLEOTIDE SEQUENCE</scope>
    <source>
        <strain evidence="2">DAOMC 238032</strain>
    </source>
</reference>
<dbReference type="PANTHER" id="PTHR32063">
    <property type="match status" value="1"/>
</dbReference>
<dbReference type="SUPFAM" id="SSF82866">
    <property type="entry name" value="Multidrug efflux transporter AcrB transmembrane domain"/>
    <property type="match status" value="1"/>
</dbReference>
<dbReference type="Gene3D" id="3.30.2090.10">
    <property type="entry name" value="Multidrug efflux transporter AcrB TolC docking domain, DN and DC subdomains"/>
    <property type="match status" value="1"/>
</dbReference>
<dbReference type="Gene3D" id="3.30.70.1430">
    <property type="entry name" value="Multidrug efflux transporter AcrB pore domain"/>
    <property type="match status" value="1"/>
</dbReference>
<dbReference type="InterPro" id="IPR027463">
    <property type="entry name" value="AcrB_DN_DC_subdom"/>
</dbReference>
<name>A0A8T8SA36_9BASI</name>
<dbReference type="EMBL" id="LWDD02004032">
    <property type="protein sequence ID" value="KAE8235904.1"/>
    <property type="molecule type" value="Genomic_DNA"/>
</dbReference>
<evidence type="ECO:0000313" key="2">
    <source>
        <dbReference type="EMBL" id="KAE8235904.1"/>
    </source>
</evidence>
<dbReference type="Gene3D" id="1.20.1640.10">
    <property type="entry name" value="Multidrug efflux transporter AcrB transmembrane domain"/>
    <property type="match status" value="3"/>
</dbReference>
<organism evidence="2 3">
    <name type="scientific">Tilletia caries</name>
    <name type="common">wheat bunt fungus</name>
    <dbReference type="NCBI Taxonomy" id="13290"/>
    <lineage>
        <taxon>Eukaryota</taxon>
        <taxon>Fungi</taxon>
        <taxon>Dikarya</taxon>
        <taxon>Basidiomycota</taxon>
        <taxon>Ustilaginomycotina</taxon>
        <taxon>Exobasidiomycetes</taxon>
        <taxon>Tilletiales</taxon>
        <taxon>Tilletiaceae</taxon>
        <taxon>Tilletia</taxon>
    </lineage>
</organism>
<dbReference type="GO" id="GO:0042910">
    <property type="term" value="F:xenobiotic transmembrane transporter activity"/>
    <property type="evidence" value="ECO:0007669"/>
    <property type="project" value="TreeGrafter"/>
</dbReference>
<feature type="transmembrane region" description="Helical" evidence="1">
    <location>
        <begin position="162"/>
        <end position="183"/>
    </location>
</feature>
<comment type="caution">
    <text evidence="2">The sequence shown here is derived from an EMBL/GenBank/DDBJ whole genome shotgun (WGS) entry which is preliminary data.</text>
</comment>
<feature type="non-terminal residue" evidence="2">
    <location>
        <position position="1"/>
    </location>
</feature>
<accession>A0A8T8SA36</accession>
<proteinExistence type="predicted"/>
<dbReference type="PANTHER" id="PTHR32063:SF24">
    <property type="entry name" value="CATION EFFLUX SYSTEM (ACRB_ACRD_ACRF FAMILY)"/>
    <property type="match status" value="1"/>
</dbReference>
<evidence type="ECO:0000313" key="3">
    <source>
        <dbReference type="Proteomes" id="UP000077671"/>
    </source>
</evidence>
<keyword evidence="1" id="KW-1133">Transmembrane helix</keyword>
<gene>
    <name evidence="2" type="ORF">A4X03_0g9614</name>
</gene>
<evidence type="ECO:0008006" key="4">
    <source>
        <dbReference type="Google" id="ProtNLM"/>
    </source>
</evidence>
<protein>
    <recommendedName>
        <fullName evidence="4">CusA/CzcA family heavy metal efflux RND transporter</fullName>
    </recommendedName>
</protein>
<dbReference type="Proteomes" id="UP000077671">
    <property type="component" value="Unassembled WGS sequence"/>
</dbReference>
<keyword evidence="1" id="KW-0812">Transmembrane</keyword>
<feature type="transmembrane region" description="Helical" evidence="1">
    <location>
        <begin position="250"/>
        <end position="269"/>
    </location>
</feature>
<dbReference type="Pfam" id="PF00873">
    <property type="entry name" value="ACR_tran"/>
    <property type="match status" value="2"/>
</dbReference>
<reference evidence="2" key="1">
    <citation type="submission" date="2016-04" db="EMBL/GenBank/DDBJ databases">
        <authorList>
            <person name="Nguyen H.D."/>
            <person name="Kesanakurti P."/>
            <person name="Cullis J."/>
            <person name="Levesque C.A."/>
            <person name="Hambleton S."/>
        </authorList>
    </citation>
    <scope>NUCLEOTIDE SEQUENCE</scope>
    <source>
        <strain evidence="2">DAOMC 238032</strain>
    </source>
</reference>
<dbReference type="InterPro" id="IPR001036">
    <property type="entry name" value="Acrflvin-R"/>
</dbReference>
<feature type="non-terminal residue" evidence="2">
    <location>
        <position position="354"/>
    </location>
</feature>
<feature type="transmembrane region" description="Helical" evidence="1">
    <location>
        <begin position="119"/>
        <end position="142"/>
    </location>
</feature>
<dbReference type="Gene3D" id="3.30.70.1320">
    <property type="entry name" value="Multidrug efflux transporter AcrB pore domain like"/>
    <property type="match status" value="1"/>
</dbReference>
<evidence type="ECO:0000256" key="1">
    <source>
        <dbReference type="SAM" id="Phobius"/>
    </source>
</evidence>
<keyword evidence="1" id="KW-0472">Membrane</keyword>
<sequence length="354" mass="37278">QSVIRVPGNATGEADLSGIIVAFRAGTPVRIADVADVSIGSEIRQGAATKDGREVVLGTIYMLVGENPRNVSVAVAEQLKVVNQSLPTGVSAVTVYDRSVLVEATIGTVEKNLAEGAMLVIVVLFALLGNIRAALITAAHSLGRLLNRQERFSLAASASAEVVRPSLFGIAIITIVYLPIFALTGVEGKTFHPMAITVVMALTAALLLSLTFVPAAVATFVTGKVEEKESRVMRGANRAYAPLLDWALRARVTVLVIAGALVVLSGVAATRLGSEFIPNLDEGDIALHALRIPGTSLTQAVQMQTALENRIKLFPEVSLVFAKIGTADVATDAVPPSVADTFIIMKPRDEWPDP</sequence>
<feature type="transmembrane region" description="Helical" evidence="1">
    <location>
        <begin position="195"/>
        <end position="221"/>
    </location>
</feature>